<sequence length="355" mass="37754">MPYNVPTLRQITASGLLDIESSLGTVLPKFGIEQALNAAVSAGQRDLYDHQMWIVRQIIPTSESDDQTIIETAQFEGVIRKQATYAAGPATLSGTVSAPVGTVLQHSDGRQYTVTSSLSPVGSVVSVQIQAVLAGADGNLAAGEVLTLVTPVPGLNPNGVSGELIGGADIESIPQLLERLLFRKRNPPMGGALHDYILWMREVAGVTRAWSYDAWHGRGTVGIAWVYDDRASIVPTYQEQLAMQDYLFRHNDPATGVPVGRPAGIEPVYTGLTTKEVVFGIVPTPDTPDVRTAIVANLEGLQSTLSPGQTLLLSRVRTAIGSAPGLENYTLDLAADVPALASELIIIGDVLWPTL</sequence>
<dbReference type="KEGG" id="asr:WL1483_1246"/>
<dbReference type="InterPro" id="IPR052399">
    <property type="entry name" value="Phage_Baseplate_Assmbl_Protein"/>
</dbReference>
<dbReference type="PATRIC" id="fig|652.5.peg.4254"/>
<dbReference type="EMBL" id="CP013067">
    <property type="protein sequence ID" value="ALP40665.1"/>
    <property type="molecule type" value="Genomic_DNA"/>
</dbReference>
<dbReference type="Pfam" id="PF26079">
    <property type="entry name" value="Baseplate_J_C"/>
    <property type="match status" value="1"/>
</dbReference>
<accession>A0A0S2SG48</accession>
<feature type="domain" description="Baseplate J-like C-terminal" evidence="4">
    <location>
        <begin position="285"/>
        <end position="352"/>
    </location>
</feature>
<dbReference type="PANTHER" id="PTHR37829">
    <property type="entry name" value="PHAGE-LIKE ELEMENT PBSX PROTEIN XKDT"/>
    <property type="match status" value="1"/>
</dbReference>
<feature type="domain" description="Baseplate protein J-like barrel" evidence="2">
    <location>
        <begin position="92"/>
        <end position="156"/>
    </location>
</feature>
<dbReference type="InterPro" id="IPR058531">
    <property type="entry name" value="Baseplate_J_M"/>
</dbReference>
<evidence type="ECO:0000256" key="1">
    <source>
        <dbReference type="ARBA" id="ARBA00038087"/>
    </source>
</evidence>
<comment type="similarity">
    <text evidence="1">Belongs to the Mu gp47/PBSX XkdT family.</text>
</comment>
<dbReference type="Pfam" id="PF26078">
    <property type="entry name" value="Baseplate_J_M"/>
    <property type="match status" value="1"/>
</dbReference>
<evidence type="ECO:0000313" key="5">
    <source>
        <dbReference type="EMBL" id="ALP40665.1"/>
    </source>
</evidence>
<dbReference type="Pfam" id="PF04865">
    <property type="entry name" value="Baseplate_J"/>
    <property type="match status" value="1"/>
</dbReference>
<evidence type="ECO:0000259" key="2">
    <source>
        <dbReference type="Pfam" id="PF04865"/>
    </source>
</evidence>
<evidence type="ECO:0000313" key="6">
    <source>
        <dbReference type="Proteomes" id="UP000058114"/>
    </source>
</evidence>
<proteinExistence type="inferred from homology"/>
<gene>
    <name evidence="5" type="ORF">WL1483_1246</name>
</gene>
<evidence type="ECO:0000259" key="4">
    <source>
        <dbReference type="Pfam" id="PF26079"/>
    </source>
</evidence>
<protein>
    <submittedName>
        <fullName evidence="5">Phage baseplate protein</fullName>
    </submittedName>
</protein>
<reference evidence="5 6" key="2">
    <citation type="journal article" date="2016" name="Genome Announc.">
        <title>Complete Genome Sequence of the Highly Virulent Aeromonas schubertii Strain WL1483, Isolated from Diseased Snakehead Fish (Channa argus) in China.</title>
        <authorList>
            <person name="Liu L."/>
            <person name="Li N."/>
            <person name="Zhang D."/>
            <person name="Fu X."/>
            <person name="Shi C."/>
            <person name="Lin Q."/>
            <person name="Hao G."/>
        </authorList>
    </citation>
    <scope>NUCLEOTIDE SEQUENCE [LARGE SCALE GENOMIC DNA]</scope>
    <source>
        <strain evidence="5 6">WL1483</strain>
    </source>
</reference>
<dbReference type="Proteomes" id="UP000058114">
    <property type="component" value="Chromosome"/>
</dbReference>
<dbReference type="RefSeq" id="WP_060588007.1">
    <property type="nucleotide sequence ID" value="NZ_CP013067.1"/>
</dbReference>
<evidence type="ECO:0000259" key="3">
    <source>
        <dbReference type="Pfam" id="PF26078"/>
    </source>
</evidence>
<dbReference type="AlphaFoldDB" id="A0A0S2SG48"/>
<dbReference type="InterPro" id="IPR006949">
    <property type="entry name" value="Barrel_Baseplate_J-like"/>
</dbReference>
<organism evidence="5 6">
    <name type="scientific">Aeromonas schubertii</name>
    <dbReference type="NCBI Taxonomy" id="652"/>
    <lineage>
        <taxon>Bacteria</taxon>
        <taxon>Pseudomonadati</taxon>
        <taxon>Pseudomonadota</taxon>
        <taxon>Gammaproteobacteria</taxon>
        <taxon>Aeromonadales</taxon>
        <taxon>Aeromonadaceae</taxon>
        <taxon>Aeromonas</taxon>
    </lineage>
</organism>
<feature type="domain" description="Baseplate J-like central" evidence="3">
    <location>
        <begin position="189"/>
        <end position="258"/>
    </location>
</feature>
<name>A0A0S2SG48_9GAMM</name>
<dbReference type="InterPro" id="IPR058530">
    <property type="entry name" value="Baseplate_J-like_C"/>
</dbReference>
<dbReference type="PANTHER" id="PTHR37829:SF3">
    <property type="entry name" value="PROTEIN JAYE-RELATED"/>
    <property type="match status" value="1"/>
</dbReference>
<reference evidence="6" key="1">
    <citation type="submission" date="2015-10" db="EMBL/GenBank/DDBJ databases">
        <title>Complete Genome Sequence of Aeromonas schubertii strain WL1483.</title>
        <authorList>
            <person name="Liu L."/>
        </authorList>
    </citation>
    <scope>NUCLEOTIDE SEQUENCE [LARGE SCALE GENOMIC DNA]</scope>
    <source>
        <strain evidence="6">WL1483</strain>
    </source>
</reference>